<reference evidence="2" key="1">
    <citation type="submission" date="2021-01" db="EMBL/GenBank/DDBJ databases">
        <title>Whole genome shotgun sequence of Actinoplanes rishiriensis NBRC 108556.</title>
        <authorList>
            <person name="Komaki H."/>
            <person name="Tamura T."/>
        </authorList>
    </citation>
    <scope>NUCLEOTIDE SEQUENCE</scope>
    <source>
        <strain evidence="2">NBRC 108556</strain>
    </source>
</reference>
<comment type="caution">
    <text evidence="2">The sequence shown here is derived from an EMBL/GenBank/DDBJ whole genome shotgun (WGS) entry which is preliminary data.</text>
</comment>
<accession>A0A919MWF4</accession>
<evidence type="ECO:0000313" key="2">
    <source>
        <dbReference type="EMBL" id="GIE94610.1"/>
    </source>
</evidence>
<feature type="compositionally biased region" description="Basic residues" evidence="1">
    <location>
        <begin position="8"/>
        <end position="18"/>
    </location>
</feature>
<gene>
    <name evidence="2" type="ORF">Ari01nite_20750</name>
</gene>
<evidence type="ECO:0000256" key="1">
    <source>
        <dbReference type="SAM" id="MobiDB-lite"/>
    </source>
</evidence>
<protein>
    <submittedName>
        <fullName evidence="2">Uncharacterized protein</fullName>
    </submittedName>
</protein>
<organism evidence="2 3">
    <name type="scientific">Paractinoplanes rishiriensis</name>
    <dbReference type="NCBI Taxonomy" id="1050105"/>
    <lineage>
        <taxon>Bacteria</taxon>
        <taxon>Bacillati</taxon>
        <taxon>Actinomycetota</taxon>
        <taxon>Actinomycetes</taxon>
        <taxon>Micromonosporales</taxon>
        <taxon>Micromonosporaceae</taxon>
        <taxon>Paractinoplanes</taxon>
    </lineage>
</organism>
<sequence>MSLIGPKKSSRAKQRKLGKTPPEKTPPEKAPPERTPPGKRFAIDEGATKIPAVPPKPVAAAKRPWFPARPVAGDPAARPLNLTRGAQNAPITQPVDVTSAVVTGTQQDIRDIGAIRSSHAPGVANALTNELTALQNNRRTMTDAEWEAAVQAFSTKVNEIKGLFPEVRTFINDRPLQRAKLLAMLMNVTDPFGAARVRQKLQELRVRAAEESGDIVTEIEGATKAELDNLEFDEKVRMLNTLRAGSLYRPETRRKAAIAKLYISLPLDTTFATRDRELRDRVLARLRTELHTENRNWTKMTPAQRIAALKRVIEIQCDEMGLPAGERPALRIIPNLTSKMPDGTVAKLSGRYVHGTRTIEVSDDSINKFDKSLETVIHENTHNYQHWLVKQLEDGTIGPNDPSYVQARLFLVNLGAYHQGYTKLLPPADDVAAYVGQPVERHAWKAGVEARRLFRRDARLQATELANQMRAFSAGDQATAAQQTQLAAFCQIIDRLLQEPNVTSTQLFMAVDVIGPQYRAMSAPRHVADQDDVELTRLQLT</sequence>
<proteinExistence type="predicted"/>
<dbReference type="AlphaFoldDB" id="A0A919MWF4"/>
<feature type="compositionally biased region" description="Basic and acidic residues" evidence="1">
    <location>
        <begin position="21"/>
        <end position="32"/>
    </location>
</feature>
<evidence type="ECO:0000313" key="3">
    <source>
        <dbReference type="Proteomes" id="UP000636960"/>
    </source>
</evidence>
<dbReference type="Proteomes" id="UP000636960">
    <property type="component" value="Unassembled WGS sequence"/>
</dbReference>
<keyword evidence="3" id="KW-1185">Reference proteome</keyword>
<feature type="region of interest" description="Disordered" evidence="1">
    <location>
        <begin position="1"/>
        <end position="91"/>
    </location>
</feature>
<dbReference type="EMBL" id="BOMV01000015">
    <property type="protein sequence ID" value="GIE94610.1"/>
    <property type="molecule type" value="Genomic_DNA"/>
</dbReference>
<name>A0A919MWF4_9ACTN</name>